<keyword evidence="2" id="KW-1185">Reference proteome</keyword>
<dbReference type="Proteomes" id="UP000325161">
    <property type="component" value="Chromosome"/>
</dbReference>
<reference evidence="1 2" key="1">
    <citation type="submission" date="2019-08" db="EMBL/GenBank/DDBJ databases">
        <title>Amphibian skin-associated Pigmentiphaga: genome sequence and occurrence across geography and hosts.</title>
        <authorList>
            <person name="Bletz M.C."/>
            <person name="Bunk B."/>
            <person name="Sproeer C."/>
            <person name="Biwer P."/>
            <person name="Reiter S."/>
            <person name="Rabemananjara F.C.E."/>
            <person name="Schulz S."/>
            <person name="Overmann J."/>
            <person name="Vences M."/>
        </authorList>
    </citation>
    <scope>NUCLEOTIDE SEQUENCE [LARGE SCALE GENOMIC DNA]</scope>
    <source>
        <strain evidence="1 2">Mada1488</strain>
    </source>
</reference>
<dbReference type="KEGG" id="pacr:FXN63_19800"/>
<gene>
    <name evidence="1" type="ORF">FXN63_19800</name>
</gene>
<dbReference type="AlphaFoldDB" id="A0A5C0B3M9"/>
<dbReference type="RefSeq" id="WP_148816877.1">
    <property type="nucleotide sequence ID" value="NZ_CP043046.1"/>
</dbReference>
<accession>A0A5C0B3M9</accession>
<proteinExistence type="predicted"/>
<evidence type="ECO:0000313" key="2">
    <source>
        <dbReference type="Proteomes" id="UP000325161"/>
    </source>
</evidence>
<protein>
    <submittedName>
        <fullName evidence="1">Uncharacterized protein</fullName>
    </submittedName>
</protein>
<name>A0A5C0B3M9_9BURK</name>
<organism evidence="1 2">
    <name type="scientific">Pigmentiphaga aceris</name>
    <dbReference type="NCBI Taxonomy" id="1940612"/>
    <lineage>
        <taxon>Bacteria</taxon>
        <taxon>Pseudomonadati</taxon>
        <taxon>Pseudomonadota</taxon>
        <taxon>Betaproteobacteria</taxon>
        <taxon>Burkholderiales</taxon>
        <taxon>Alcaligenaceae</taxon>
        <taxon>Pigmentiphaga</taxon>
    </lineage>
</organism>
<evidence type="ECO:0000313" key="1">
    <source>
        <dbReference type="EMBL" id="QEI07830.1"/>
    </source>
</evidence>
<sequence length="135" mass="14924">MTQAQEISIDNFDERGANEQGVEIELLTATNLPTGIHLRVLGEHSEKVSSHTFRTINTRRRQELANARKGKNADVRPIEDDVTLTIDKAVIATIGWRGPKEPFGEANLRKLLTRNPSFVTQILEASADSAAFTQG</sequence>
<dbReference type="EMBL" id="CP043046">
    <property type="protein sequence ID" value="QEI07830.1"/>
    <property type="molecule type" value="Genomic_DNA"/>
</dbReference>